<dbReference type="Gene3D" id="3.90.226.10">
    <property type="entry name" value="2-enoyl-CoA Hydratase, Chain A, domain 1"/>
    <property type="match status" value="1"/>
</dbReference>
<keyword evidence="1" id="KW-0456">Lyase</keyword>
<dbReference type="GO" id="GO:0016829">
    <property type="term" value="F:lyase activity"/>
    <property type="evidence" value="ECO:0007669"/>
    <property type="project" value="UniProtKB-KW"/>
</dbReference>
<name>L9UPY1_HALBP</name>
<dbReference type="PANTHER" id="PTHR11941">
    <property type="entry name" value="ENOYL-COA HYDRATASE-RELATED"/>
    <property type="match status" value="1"/>
</dbReference>
<dbReference type="EMBL" id="AOHT01000040">
    <property type="protein sequence ID" value="ELY26223.1"/>
    <property type="molecule type" value="Genomic_DNA"/>
</dbReference>
<dbReference type="GO" id="GO:0006635">
    <property type="term" value="P:fatty acid beta-oxidation"/>
    <property type="evidence" value="ECO:0007669"/>
    <property type="project" value="TreeGrafter"/>
</dbReference>
<dbReference type="SUPFAM" id="SSF52096">
    <property type="entry name" value="ClpP/crotonase"/>
    <property type="match status" value="1"/>
</dbReference>
<dbReference type="InterPro" id="IPR014748">
    <property type="entry name" value="Enoyl-CoA_hydra_C"/>
</dbReference>
<accession>L9UPY1</accession>
<organism evidence="2 3">
    <name type="scientific">Halogeometricum borinquense (strain ATCC 700274 / DSM 11551 / JCM 10706 / KCTC 4070 / PR3)</name>
    <dbReference type="NCBI Taxonomy" id="469382"/>
    <lineage>
        <taxon>Archaea</taxon>
        <taxon>Methanobacteriati</taxon>
        <taxon>Methanobacteriota</taxon>
        <taxon>Stenosarchaea group</taxon>
        <taxon>Halobacteria</taxon>
        <taxon>Halobacteriales</taxon>
        <taxon>Haloferacaceae</taxon>
        <taxon>Halogeometricum</taxon>
    </lineage>
</organism>
<sequence>MVESGQVVVRLFPGKVLYRLAVPAVMRVEDDDGVRRITFDRPQVKNAFTAEVARELADALDELTAETHDAAVLTGEGDAFSAGGDIQAMAERDETAREAYQRVRDTLGRVAESVLTAPVPVIARVNGDAAGAGLSVVAACDFAYAAEDARFAASFVNVGLVPDAGGTVTLPHLVGLRAAKELAFTGDLISAERANELDLVNDVVPADELDATVAEMVAKLVSQPTESIALAKEAIHANLGRSWHDGLEREAQAQTMAYDTDAHKEGVSAFLDGRSPEFD</sequence>
<dbReference type="Proteomes" id="UP000011585">
    <property type="component" value="Unassembled WGS sequence"/>
</dbReference>
<dbReference type="Gene3D" id="1.10.12.10">
    <property type="entry name" value="Lyase 2-enoyl-coa Hydratase, Chain A, domain 2"/>
    <property type="match status" value="1"/>
</dbReference>
<dbReference type="InterPro" id="IPR001753">
    <property type="entry name" value="Enoyl-CoA_hydra/iso"/>
</dbReference>
<reference evidence="2 3" key="1">
    <citation type="journal article" date="2014" name="PLoS Genet.">
        <title>Phylogenetically driven sequencing of extremely halophilic archaea reveals strategies for static and dynamic osmo-response.</title>
        <authorList>
            <person name="Becker E.A."/>
            <person name="Seitzer P.M."/>
            <person name="Tritt A."/>
            <person name="Larsen D."/>
            <person name="Krusor M."/>
            <person name="Yao A.I."/>
            <person name="Wu D."/>
            <person name="Madern D."/>
            <person name="Eisen J.A."/>
            <person name="Darling A.E."/>
            <person name="Facciotti M.T."/>
        </authorList>
    </citation>
    <scope>NUCLEOTIDE SEQUENCE [LARGE SCALE GENOMIC DNA]</scope>
    <source>
        <strain evidence="2 3">DSM 11551</strain>
    </source>
</reference>
<dbReference type="PANTHER" id="PTHR11941:SF54">
    <property type="entry name" value="ENOYL-COA HYDRATASE, MITOCHONDRIAL"/>
    <property type="match status" value="1"/>
</dbReference>
<dbReference type="AlphaFoldDB" id="L9UPY1"/>
<dbReference type="PATRIC" id="fig|469382.19.peg.2410"/>
<evidence type="ECO:0000256" key="1">
    <source>
        <dbReference type="ARBA" id="ARBA00023239"/>
    </source>
</evidence>
<gene>
    <name evidence="2" type="ORF">C499_12220</name>
</gene>
<dbReference type="CDD" id="cd06558">
    <property type="entry name" value="crotonase-like"/>
    <property type="match status" value="1"/>
</dbReference>
<dbReference type="InterPro" id="IPR029045">
    <property type="entry name" value="ClpP/crotonase-like_dom_sf"/>
</dbReference>
<evidence type="ECO:0000313" key="2">
    <source>
        <dbReference type="EMBL" id="ELY26223.1"/>
    </source>
</evidence>
<comment type="caution">
    <text evidence="2">The sequence shown here is derived from an EMBL/GenBank/DDBJ whole genome shotgun (WGS) entry which is preliminary data.</text>
</comment>
<evidence type="ECO:0000313" key="3">
    <source>
        <dbReference type="Proteomes" id="UP000011585"/>
    </source>
</evidence>
<protein>
    <submittedName>
        <fullName evidence="2">Enoyl-CoA hydratase/carnithine racemase</fullName>
    </submittedName>
</protein>
<proteinExistence type="predicted"/>
<dbReference type="Pfam" id="PF00378">
    <property type="entry name" value="ECH_1"/>
    <property type="match status" value="1"/>
</dbReference>